<name>A0ABV6R638_9MICO</name>
<dbReference type="InterPro" id="IPR000182">
    <property type="entry name" value="GNAT_dom"/>
</dbReference>
<keyword evidence="2" id="KW-0012">Acyltransferase</keyword>
<accession>A0ABV6R638</accession>
<reference evidence="2 3" key="1">
    <citation type="submission" date="2024-09" db="EMBL/GenBank/DDBJ databases">
        <authorList>
            <person name="Sun Q."/>
            <person name="Mori K."/>
        </authorList>
    </citation>
    <scope>NUCLEOTIDE SEQUENCE [LARGE SCALE GENOMIC DNA]</scope>
    <source>
        <strain evidence="2 3">CICC 10874</strain>
    </source>
</reference>
<dbReference type="PROSITE" id="PS51186">
    <property type="entry name" value="GNAT"/>
    <property type="match status" value="1"/>
</dbReference>
<keyword evidence="3" id="KW-1185">Reference proteome</keyword>
<evidence type="ECO:0000313" key="3">
    <source>
        <dbReference type="Proteomes" id="UP001589793"/>
    </source>
</evidence>
<dbReference type="Proteomes" id="UP001589793">
    <property type="component" value="Unassembled WGS sequence"/>
</dbReference>
<dbReference type="GO" id="GO:0016746">
    <property type="term" value="F:acyltransferase activity"/>
    <property type="evidence" value="ECO:0007669"/>
    <property type="project" value="UniProtKB-KW"/>
</dbReference>
<gene>
    <name evidence="2" type="ORF">ACFFF6_00540</name>
</gene>
<evidence type="ECO:0000259" key="1">
    <source>
        <dbReference type="PROSITE" id="PS51186"/>
    </source>
</evidence>
<keyword evidence="2" id="KW-0808">Transferase</keyword>
<feature type="domain" description="N-acetyltransferase" evidence="1">
    <location>
        <begin position="3"/>
        <end position="160"/>
    </location>
</feature>
<protein>
    <submittedName>
        <fullName evidence="2">GNAT family N-acetyltransferase</fullName>
        <ecNumber evidence="2">2.3.1.-</ecNumber>
    </submittedName>
</protein>
<comment type="caution">
    <text evidence="2">The sequence shown here is derived from an EMBL/GenBank/DDBJ whole genome shotgun (WGS) entry which is preliminary data.</text>
</comment>
<dbReference type="RefSeq" id="WP_376977225.1">
    <property type="nucleotide sequence ID" value="NZ_JBHLSV010000001.1"/>
</dbReference>
<dbReference type="EC" id="2.3.1.-" evidence="2"/>
<dbReference type="Pfam" id="PF13673">
    <property type="entry name" value="Acetyltransf_10"/>
    <property type="match status" value="1"/>
</dbReference>
<dbReference type="SUPFAM" id="SSF55729">
    <property type="entry name" value="Acyl-CoA N-acyltransferases (Nat)"/>
    <property type="match status" value="1"/>
</dbReference>
<dbReference type="InterPro" id="IPR016181">
    <property type="entry name" value="Acyl_CoA_acyltransferase"/>
</dbReference>
<dbReference type="EMBL" id="JBHLSV010000001">
    <property type="protein sequence ID" value="MFC0672435.1"/>
    <property type="molecule type" value="Genomic_DNA"/>
</dbReference>
<organism evidence="2 3">
    <name type="scientific">Brachybacterium hainanense</name>
    <dbReference type="NCBI Taxonomy" id="1541174"/>
    <lineage>
        <taxon>Bacteria</taxon>
        <taxon>Bacillati</taxon>
        <taxon>Actinomycetota</taxon>
        <taxon>Actinomycetes</taxon>
        <taxon>Micrococcales</taxon>
        <taxon>Dermabacteraceae</taxon>
        <taxon>Brachybacterium</taxon>
    </lineage>
</organism>
<dbReference type="Gene3D" id="3.40.630.30">
    <property type="match status" value="1"/>
</dbReference>
<evidence type="ECO:0000313" key="2">
    <source>
        <dbReference type="EMBL" id="MFC0672435.1"/>
    </source>
</evidence>
<proteinExistence type="predicted"/>
<sequence>MSTTLRRCDARDVPRLAEMRRSRECWMRDRGIDQWEIGSLAATMIAEQVARGEWFRLHGPSEDLLAAARLLEADPEFWGADIGPALYVHALMVDVSAAGRGLGRRVLELAAKEAAARELSMLRLDCAPHLLPYYAAQGFVQVGVKEFPQFITVLLEQELGDDGS</sequence>